<dbReference type="Proteomes" id="UP000185936">
    <property type="component" value="Unassembled WGS sequence"/>
</dbReference>
<evidence type="ECO:0000256" key="5">
    <source>
        <dbReference type="ARBA" id="ARBA00050590"/>
    </source>
</evidence>
<dbReference type="EMBL" id="FTNR01000004">
    <property type="protein sequence ID" value="SIR89037.1"/>
    <property type="molecule type" value="Genomic_DNA"/>
</dbReference>
<evidence type="ECO:0000256" key="10">
    <source>
        <dbReference type="ARBA" id="ARBA00077139"/>
    </source>
</evidence>
<evidence type="ECO:0000313" key="13">
    <source>
        <dbReference type="EMBL" id="SIR89037.1"/>
    </source>
</evidence>
<evidence type="ECO:0000256" key="2">
    <source>
        <dbReference type="ARBA" id="ARBA00022448"/>
    </source>
</evidence>
<dbReference type="PROSITE" id="PS00211">
    <property type="entry name" value="ABC_TRANSPORTER_1"/>
    <property type="match status" value="1"/>
</dbReference>
<feature type="domain" description="ABC transporter" evidence="12">
    <location>
        <begin position="57"/>
        <end position="291"/>
    </location>
</feature>
<evidence type="ECO:0000256" key="9">
    <source>
        <dbReference type="ARBA" id="ARBA00073649"/>
    </source>
</evidence>
<dbReference type="CDD" id="cd03235">
    <property type="entry name" value="ABC_Metallic_Cations"/>
    <property type="match status" value="1"/>
</dbReference>
<dbReference type="GO" id="GO:0005524">
    <property type="term" value="F:ATP binding"/>
    <property type="evidence" value="ECO:0007669"/>
    <property type="project" value="UniProtKB-KW"/>
</dbReference>
<dbReference type="PANTHER" id="PTHR42734">
    <property type="entry name" value="METAL TRANSPORT SYSTEM ATP-BINDING PROTEIN TM_0124-RELATED"/>
    <property type="match status" value="1"/>
</dbReference>
<feature type="region of interest" description="Disordered" evidence="11">
    <location>
        <begin position="13"/>
        <end position="51"/>
    </location>
</feature>
<dbReference type="InterPro" id="IPR003439">
    <property type="entry name" value="ABC_transporter-like_ATP-bd"/>
</dbReference>
<gene>
    <name evidence="13" type="ORF">SAMN05421752_104239</name>
</gene>
<keyword evidence="4 13" id="KW-0067">ATP-binding</keyword>
<sequence length="299" mass="32269">MSEHMNGVRRAITGVLSADSSPDSRVGSITDREQPADGSTQHSAGRTSVETTVKPVIDIDDVTFAYGEKTAVENISMSVEQGDFLGLIGPNGSGKTTLLHLMLGLQRPDSGSIELFGEPAEAFEDGERIGYVAQRSTDRGGTMPITVREAVTMGRFAHVGHSRLSENDYEIVDEAIETVDIADLADRQINQLSGGQRQRAFIARALASEADLLALDEPTVGVDAESRDQFYGLLDDLNTQGISIILIEHDIDILTKHVNKIACINKELYHHGDTVSFLESEALAEAYGAAHGVVEHDHS</sequence>
<protein>
    <recommendedName>
        <fullName evidence="9">Cobalamin import ATP-binding protein BtuD</fullName>
        <ecNumber evidence="8">7.6.2.8</ecNumber>
    </recommendedName>
    <alternativeName>
        <fullName evidence="10">Vitamin B12-transporting ATPase</fullName>
    </alternativeName>
</protein>
<evidence type="ECO:0000313" key="14">
    <source>
        <dbReference type="Proteomes" id="UP000185936"/>
    </source>
</evidence>
<comment type="similarity">
    <text evidence="1">Belongs to the ABC transporter superfamily.</text>
</comment>
<comment type="function">
    <text evidence="6">Required for corrinoid utilization. Probably part of the ABC transporter complex BtuCDF involved in cobalamin (vitamin B12) import. Probably responsible for energy coupling to the transport system.</text>
</comment>
<proteinExistence type="inferred from homology"/>
<evidence type="ECO:0000256" key="1">
    <source>
        <dbReference type="ARBA" id="ARBA00005417"/>
    </source>
</evidence>
<comment type="subunit">
    <text evidence="7">The complex is composed of two ATP-binding proteins (BtuD), two transmembrane proteins (BtuC) and a solute-binding protein (BtuF).</text>
</comment>
<evidence type="ECO:0000256" key="11">
    <source>
        <dbReference type="SAM" id="MobiDB-lite"/>
    </source>
</evidence>
<reference evidence="14" key="1">
    <citation type="submission" date="2017-01" db="EMBL/GenBank/DDBJ databases">
        <authorList>
            <person name="Varghese N."/>
            <person name="Submissions S."/>
        </authorList>
    </citation>
    <scope>NUCLEOTIDE SEQUENCE [LARGE SCALE GENOMIC DNA]</scope>
    <source>
        <strain evidence="14">type strain: HArc-</strain>
    </source>
</reference>
<comment type="catalytic activity">
    <reaction evidence="5">
        <text>an R-cob(III)alamin(out) + ATP + H2O = an R-cob(III)alamin(in) + ADP + phosphate + H(+)</text>
        <dbReference type="Rhea" id="RHEA:17873"/>
        <dbReference type="ChEBI" id="CHEBI:15377"/>
        <dbReference type="ChEBI" id="CHEBI:15378"/>
        <dbReference type="ChEBI" id="CHEBI:30616"/>
        <dbReference type="ChEBI" id="CHEBI:43474"/>
        <dbReference type="ChEBI" id="CHEBI:140785"/>
        <dbReference type="ChEBI" id="CHEBI:456216"/>
        <dbReference type="EC" id="7.6.2.8"/>
    </reaction>
</comment>
<evidence type="ECO:0000256" key="8">
    <source>
        <dbReference type="ARBA" id="ARBA00066387"/>
    </source>
</evidence>
<dbReference type="SMART" id="SM00382">
    <property type="entry name" value="AAA"/>
    <property type="match status" value="1"/>
</dbReference>
<dbReference type="STRING" id="308853.SAMN05421752_104239"/>
<dbReference type="PANTHER" id="PTHR42734:SF5">
    <property type="entry name" value="IRON TRANSPORT SYSTEM ATP-BINDING PROTEIN HI_0361-RELATED"/>
    <property type="match status" value="1"/>
</dbReference>
<keyword evidence="2" id="KW-0813">Transport</keyword>
<evidence type="ECO:0000256" key="6">
    <source>
        <dbReference type="ARBA" id="ARBA00058960"/>
    </source>
</evidence>
<evidence type="ECO:0000259" key="12">
    <source>
        <dbReference type="PROSITE" id="PS50893"/>
    </source>
</evidence>
<dbReference type="InterPro" id="IPR027417">
    <property type="entry name" value="P-loop_NTPase"/>
</dbReference>
<dbReference type="FunFam" id="3.40.50.300:FF:000134">
    <property type="entry name" value="Iron-enterobactin ABC transporter ATP-binding protein"/>
    <property type="match status" value="1"/>
</dbReference>
<dbReference type="EC" id="7.6.2.8" evidence="8"/>
<evidence type="ECO:0000256" key="4">
    <source>
        <dbReference type="ARBA" id="ARBA00022840"/>
    </source>
</evidence>
<evidence type="ECO:0000256" key="7">
    <source>
        <dbReference type="ARBA" id="ARBA00064420"/>
    </source>
</evidence>
<dbReference type="InterPro" id="IPR050153">
    <property type="entry name" value="Metal_Ion_Import_ABC"/>
</dbReference>
<keyword evidence="3" id="KW-0547">Nucleotide-binding</keyword>
<dbReference type="Pfam" id="PF00005">
    <property type="entry name" value="ABC_tran"/>
    <property type="match status" value="1"/>
</dbReference>
<accession>A0A1N7ELR9</accession>
<keyword evidence="14" id="KW-1185">Reference proteome</keyword>
<dbReference type="GO" id="GO:0016887">
    <property type="term" value="F:ATP hydrolysis activity"/>
    <property type="evidence" value="ECO:0007669"/>
    <property type="project" value="InterPro"/>
</dbReference>
<dbReference type="Gene3D" id="3.40.50.300">
    <property type="entry name" value="P-loop containing nucleotide triphosphate hydrolases"/>
    <property type="match status" value="1"/>
</dbReference>
<dbReference type="AlphaFoldDB" id="A0A1N7ELR9"/>
<name>A0A1N7ELR9_9EURY</name>
<feature type="compositionally biased region" description="Polar residues" evidence="11">
    <location>
        <begin position="37"/>
        <end position="51"/>
    </location>
</feature>
<organism evidence="13 14">
    <name type="scientific">Natronorubrum thiooxidans</name>
    <dbReference type="NCBI Taxonomy" id="308853"/>
    <lineage>
        <taxon>Archaea</taxon>
        <taxon>Methanobacteriati</taxon>
        <taxon>Methanobacteriota</taxon>
        <taxon>Stenosarchaea group</taxon>
        <taxon>Halobacteria</taxon>
        <taxon>Halobacteriales</taxon>
        <taxon>Natrialbaceae</taxon>
        <taxon>Natronorubrum</taxon>
    </lineage>
</organism>
<dbReference type="InterPro" id="IPR017871">
    <property type="entry name" value="ABC_transporter-like_CS"/>
</dbReference>
<dbReference type="PROSITE" id="PS50893">
    <property type="entry name" value="ABC_TRANSPORTER_2"/>
    <property type="match status" value="1"/>
</dbReference>
<dbReference type="GO" id="GO:0015420">
    <property type="term" value="F:ABC-type vitamin B12 transporter activity"/>
    <property type="evidence" value="ECO:0007669"/>
    <property type="project" value="UniProtKB-EC"/>
</dbReference>
<dbReference type="InterPro" id="IPR003593">
    <property type="entry name" value="AAA+_ATPase"/>
</dbReference>
<evidence type="ECO:0000256" key="3">
    <source>
        <dbReference type="ARBA" id="ARBA00022741"/>
    </source>
</evidence>
<dbReference type="SUPFAM" id="SSF52540">
    <property type="entry name" value="P-loop containing nucleoside triphosphate hydrolases"/>
    <property type="match status" value="1"/>
</dbReference>